<feature type="transmembrane region" description="Helical" evidence="1">
    <location>
        <begin position="57"/>
        <end position="81"/>
    </location>
</feature>
<keyword evidence="1" id="KW-0812">Transmembrane</keyword>
<reference evidence="2" key="2">
    <citation type="submission" date="2020-09" db="EMBL/GenBank/DDBJ databases">
        <authorList>
            <person name="Sun Q."/>
            <person name="Kim S."/>
        </authorList>
    </citation>
    <scope>NUCLEOTIDE SEQUENCE</scope>
    <source>
        <strain evidence="2">KCTC 22164</strain>
    </source>
</reference>
<dbReference type="Proteomes" id="UP000631300">
    <property type="component" value="Unassembled WGS sequence"/>
</dbReference>
<feature type="transmembrane region" description="Helical" evidence="1">
    <location>
        <begin position="88"/>
        <end position="107"/>
    </location>
</feature>
<dbReference type="EMBL" id="BMXP01000002">
    <property type="protein sequence ID" value="GGW77751.1"/>
    <property type="molecule type" value="Genomic_DNA"/>
</dbReference>
<reference evidence="2" key="1">
    <citation type="journal article" date="2014" name="Int. J. Syst. Evol. Microbiol.">
        <title>Complete genome sequence of Corynebacterium casei LMG S-19264T (=DSM 44701T), isolated from a smear-ripened cheese.</title>
        <authorList>
            <consortium name="US DOE Joint Genome Institute (JGI-PGF)"/>
            <person name="Walter F."/>
            <person name="Albersmeier A."/>
            <person name="Kalinowski J."/>
            <person name="Ruckert C."/>
        </authorList>
    </citation>
    <scope>NUCLEOTIDE SEQUENCE</scope>
    <source>
        <strain evidence="2">KCTC 22164</strain>
    </source>
</reference>
<feature type="transmembrane region" description="Helical" evidence="1">
    <location>
        <begin position="119"/>
        <end position="139"/>
    </location>
</feature>
<evidence type="ECO:0000256" key="1">
    <source>
        <dbReference type="SAM" id="Phobius"/>
    </source>
</evidence>
<name>A0A918JFL4_9ALTE</name>
<gene>
    <name evidence="2" type="ORF">GCM10007391_07880</name>
</gene>
<evidence type="ECO:0000313" key="2">
    <source>
        <dbReference type="EMBL" id="GGW77751.1"/>
    </source>
</evidence>
<accession>A0A918JFL4</accession>
<keyword evidence="1" id="KW-0472">Membrane</keyword>
<comment type="caution">
    <text evidence="2">The sequence shown here is derived from an EMBL/GenBank/DDBJ whole genome shotgun (WGS) entry which is preliminary data.</text>
</comment>
<dbReference type="AlphaFoldDB" id="A0A918JFL4"/>
<keyword evidence="3" id="KW-1185">Reference proteome</keyword>
<proteinExistence type="predicted"/>
<evidence type="ECO:0000313" key="3">
    <source>
        <dbReference type="Proteomes" id="UP000631300"/>
    </source>
</evidence>
<organism evidence="2 3">
    <name type="scientific">Alteromonas halophila</name>
    <dbReference type="NCBI Taxonomy" id="516698"/>
    <lineage>
        <taxon>Bacteria</taxon>
        <taxon>Pseudomonadati</taxon>
        <taxon>Pseudomonadota</taxon>
        <taxon>Gammaproteobacteria</taxon>
        <taxon>Alteromonadales</taxon>
        <taxon>Alteromonadaceae</taxon>
        <taxon>Alteromonas/Salinimonas group</taxon>
        <taxon>Alteromonas</taxon>
    </lineage>
</organism>
<sequence>MLASPVWAFALVVGLIENTRMFAEPLIATFAELLYLSLSVTDLGGASAVTFYTPMGIVMLAVTALPRIMLHYGFAWLFIFCWQTRRPLWLLLVAGLHGSFNMALLYLNSLAETPTTQVALIAAAFVAACCLLYPTLRYIRKPHLGRRQIGLSR</sequence>
<protein>
    <submittedName>
        <fullName evidence="2">Uncharacterized protein</fullName>
    </submittedName>
</protein>
<keyword evidence="1" id="KW-1133">Transmembrane helix</keyword>